<evidence type="ECO:0000313" key="1">
    <source>
        <dbReference type="EMBL" id="TAA42541.1"/>
    </source>
</evidence>
<protein>
    <submittedName>
        <fullName evidence="1">Uncharacterized protein</fullName>
    </submittedName>
</protein>
<dbReference type="AlphaFoldDB" id="A0A4Q8M3U0"/>
<accession>A0A4Q8M3U0</accession>
<gene>
    <name evidence="1" type="ORF">EA655_11040</name>
</gene>
<proteinExistence type="predicted"/>
<sequence>MLGEFLQFEDLQQLCRPAPSAPRPKLRTVINGARAQKIRFLYDGSGGIFTTRSAVEAAMAGHVQDDQGEAIKDLI</sequence>
<comment type="caution">
    <text evidence="1">The sequence shown here is derived from an EMBL/GenBank/DDBJ whole genome shotgun (WGS) entry which is preliminary data.</text>
</comment>
<dbReference type="RefSeq" id="WP_130534592.1">
    <property type="nucleotide sequence ID" value="NZ_SHMG01000005.1"/>
</dbReference>
<evidence type="ECO:0000313" key="2">
    <source>
        <dbReference type="Proteomes" id="UP000294164"/>
    </source>
</evidence>
<organism evidence="1 2">
    <name type="scientific">Pseudoxanthomonas winnipegensis</name>
    <dbReference type="NCBI Taxonomy" id="2480810"/>
    <lineage>
        <taxon>Bacteria</taxon>
        <taxon>Pseudomonadati</taxon>
        <taxon>Pseudomonadota</taxon>
        <taxon>Gammaproteobacteria</taxon>
        <taxon>Lysobacterales</taxon>
        <taxon>Lysobacteraceae</taxon>
        <taxon>Pseudoxanthomonas</taxon>
    </lineage>
</organism>
<name>A0A4Q8M3U0_9GAMM</name>
<dbReference type="OrthoDB" id="5998947at2"/>
<dbReference type="Proteomes" id="UP000294164">
    <property type="component" value="Unassembled WGS sequence"/>
</dbReference>
<dbReference type="EMBL" id="SHMG01000005">
    <property type="protein sequence ID" value="TAA42541.1"/>
    <property type="molecule type" value="Genomic_DNA"/>
</dbReference>
<reference evidence="1 2" key="1">
    <citation type="submission" date="2019-02" db="EMBL/GenBank/DDBJ databases">
        <title>WGS of Pseudoxanthomonas species novum from clinical isolates.</title>
        <authorList>
            <person name="Bernier A.-M."/>
            <person name="Bernard K."/>
            <person name="Vachon A."/>
        </authorList>
    </citation>
    <scope>NUCLEOTIDE SEQUENCE [LARGE SCALE GENOMIC DNA]</scope>
    <source>
        <strain evidence="1 2">NML130969</strain>
    </source>
</reference>